<keyword evidence="2 6" id="KW-0812">Transmembrane</keyword>
<dbReference type="InterPro" id="IPR017978">
    <property type="entry name" value="GPCR_3_C"/>
</dbReference>
<dbReference type="PANTHER" id="PTHR24060">
    <property type="entry name" value="METABOTROPIC GLUTAMATE RECEPTOR"/>
    <property type="match status" value="1"/>
</dbReference>
<evidence type="ECO:0000256" key="5">
    <source>
        <dbReference type="ARBA" id="ARBA00023180"/>
    </source>
</evidence>
<dbReference type="GO" id="GO:0004930">
    <property type="term" value="F:G protein-coupled receptor activity"/>
    <property type="evidence" value="ECO:0007669"/>
    <property type="project" value="InterPro"/>
</dbReference>
<proteinExistence type="predicted"/>
<dbReference type="GO" id="GO:0016020">
    <property type="term" value="C:membrane"/>
    <property type="evidence" value="ECO:0007669"/>
    <property type="project" value="UniProtKB-SubCell"/>
</dbReference>
<dbReference type="InterPro" id="IPR000337">
    <property type="entry name" value="GPCR_3"/>
</dbReference>
<feature type="domain" description="G-protein coupled receptors family 3 profile" evidence="7">
    <location>
        <begin position="1"/>
        <end position="105"/>
    </location>
</feature>
<dbReference type="Proteomes" id="UP000007879">
    <property type="component" value="Unassembled WGS sequence"/>
</dbReference>
<feature type="transmembrane region" description="Helical" evidence="6">
    <location>
        <begin position="68"/>
        <end position="92"/>
    </location>
</feature>
<reference evidence="9" key="1">
    <citation type="journal article" date="2010" name="Nature">
        <title>The Amphimedon queenslandica genome and the evolution of animal complexity.</title>
        <authorList>
            <person name="Srivastava M."/>
            <person name="Simakov O."/>
            <person name="Chapman J."/>
            <person name="Fahey B."/>
            <person name="Gauthier M.E."/>
            <person name="Mitros T."/>
            <person name="Richards G.S."/>
            <person name="Conaco C."/>
            <person name="Dacre M."/>
            <person name="Hellsten U."/>
            <person name="Larroux C."/>
            <person name="Putnam N.H."/>
            <person name="Stanke M."/>
            <person name="Adamska M."/>
            <person name="Darling A."/>
            <person name="Degnan S.M."/>
            <person name="Oakley T.H."/>
            <person name="Plachetzki D.C."/>
            <person name="Zhai Y."/>
            <person name="Adamski M."/>
            <person name="Calcino A."/>
            <person name="Cummins S.F."/>
            <person name="Goodstein D.M."/>
            <person name="Harris C."/>
            <person name="Jackson D.J."/>
            <person name="Leys S.P."/>
            <person name="Shu S."/>
            <person name="Woodcroft B.J."/>
            <person name="Vervoort M."/>
            <person name="Kosik K.S."/>
            <person name="Manning G."/>
            <person name="Degnan B.M."/>
            <person name="Rokhsar D.S."/>
        </authorList>
    </citation>
    <scope>NUCLEOTIDE SEQUENCE [LARGE SCALE GENOMIC DNA]</scope>
</reference>
<accession>A0AAN0ITW3</accession>
<feature type="transmembrane region" description="Helical" evidence="6">
    <location>
        <begin position="6"/>
        <end position="24"/>
    </location>
</feature>
<name>A0AAN0ITW3_AMPQE</name>
<evidence type="ECO:0000256" key="4">
    <source>
        <dbReference type="ARBA" id="ARBA00023136"/>
    </source>
</evidence>
<dbReference type="PRINTS" id="PR00248">
    <property type="entry name" value="GPCRMGR"/>
</dbReference>
<dbReference type="EnsemblMetazoa" id="XM_011410723.1">
    <property type="protein sequence ID" value="XP_011409025.1"/>
    <property type="gene ID" value="LOC105315944"/>
</dbReference>
<dbReference type="Pfam" id="PF00003">
    <property type="entry name" value="7tm_3"/>
    <property type="match status" value="1"/>
</dbReference>
<organism evidence="8 9">
    <name type="scientific">Amphimedon queenslandica</name>
    <name type="common">Sponge</name>
    <dbReference type="NCBI Taxonomy" id="400682"/>
    <lineage>
        <taxon>Eukaryota</taxon>
        <taxon>Metazoa</taxon>
        <taxon>Porifera</taxon>
        <taxon>Demospongiae</taxon>
        <taxon>Heteroscleromorpha</taxon>
        <taxon>Haplosclerida</taxon>
        <taxon>Niphatidae</taxon>
        <taxon>Amphimedon</taxon>
    </lineage>
</organism>
<evidence type="ECO:0000256" key="1">
    <source>
        <dbReference type="ARBA" id="ARBA00004141"/>
    </source>
</evidence>
<dbReference type="PROSITE" id="PS50259">
    <property type="entry name" value="G_PROTEIN_RECEP_F3_4"/>
    <property type="match status" value="1"/>
</dbReference>
<keyword evidence="4 6" id="KW-0472">Membrane</keyword>
<evidence type="ECO:0000313" key="9">
    <source>
        <dbReference type="Proteomes" id="UP000007879"/>
    </source>
</evidence>
<dbReference type="GeneID" id="105315944"/>
<dbReference type="RefSeq" id="XP_011409025.1">
    <property type="nucleotide sequence ID" value="XM_011410723.1"/>
</dbReference>
<dbReference type="AlphaFoldDB" id="A0AAN0ITW3"/>
<dbReference type="InterPro" id="IPR050726">
    <property type="entry name" value="mGluR"/>
</dbReference>
<evidence type="ECO:0000313" key="8">
    <source>
        <dbReference type="EnsemblMetazoa" id="XP_011409025.1"/>
    </source>
</evidence>
<evidence type="ECO:0000256" key="3">
    <source>
        <dbReference type="ARBA" id="ARBA00022989"/>
    </source>
</evidence>
<evidence type="ECO:0000259" key="7">
    <source>
        <dbReference type="PROSITE" id="PS50259"/>
    </source>
</evidence>
<protein>
    <recommendedName>
        <fullName evidence="7">G-protein coupled receptors family 3 profile domain-containing protein</fullName>
    </recommendedName>
</protein>
<comment type="subcellular location">
    <subcellularLocation>
        <location evidence="1">Membrane</location>
        <topology evidence="1">Multi-pass membrane protein</topology>
    </subcellularLocation>
</comment>
<keyword evidence="9" id="KW-1185">Reference proteome</keyword>
<evidence type="ECO:0000256" key="2">
    <source>
        <dbReference type="ARBA" id="ARBA00022692"/>
    </source>
</evidence>
<dbReference type="KEGG" id="aqu:105315944"/>
<evidence type="ECO:0000256" key="6">
    <source>
        <dbReference type="SAM" id="Phobius"/>
    </source>
</evidence>
<keyword evidence="5" id="KW-0325">Glycoprotein</keyword>
<keyword evidence="3 6" id="KW-1133">Transmembrane helix</keyword>
<sequence length="182" mass="20142">MIAILMVYYSILLIASNALAILTIRFPQNFNESKYVAFSTFSLGLMWIAFIFTYLNTADKFQTAVVSFTIQMSAMAVLLCLFAPRVFIVLFLSKRTVNDTDNKKNTMSGEDSMMKPKVLISSSTQEISVQSSDVHFQYNTPPESILTTDGGNRINGVQDRRGKDIILGGLFTVHNDAEGSAG</sequence>
<feature type="transmembrane region" description="Helical" evidence="6">
    <location>
        <begin position="36"/>
        <end position="56"/>
    </location>
</feature>
<reference evidence="8" key="2">
    <citation type="submission" date="2024-06" db="UniProtKB">
        <authorList>
            <consortium name="EnsemblMetazoa"/>
        </authorList>
    </citation>
    <scope>IDENTIFICATION</scope>
</reference>